<feature type="transmembrane region" description="Helical" evidence="1">
    <location>
        <begin position="118"/>
        <end position="135"/>
    </location>
</feature>
<keyword evidence="1" id="KW-0812">Transmembrane</keyword>
<accession>A0ABS5B2P6</accession>
<keyword evidence="3" id="KW-1185">Reference proteome</keyword>
<gene>
    <name evidence="2" type="ORF">C4K46_02375</name>
</gene>
<evidence type="ECO:0000313" key="3">
    <source>
        <dbReference type="Proteomes" id="UP001519296"/>
    </source>
</evidence>
<feature type="transmembrane region" description="Helical" evidence="1">
    <location>
        <begin position="165"/>
        <end position="186"/>
    </location>
</feature>
<evidence type="ECO:0000256" key="1">
    <source>
        <dbReference type="SAM" id="Phobius"/>
    </source>
</evidence>
<dbReference type="InterPro" id="IPR011733">
    <property type="entry name" value="CHP02185_IM"/>
</dbReference>
<keyword evidence="1" id="KW-0472">Membrane</keyword>
<organism evidence="2 3">
    <name type="scientific">Streptococcus oricebi</name>
    <dbReference type="NCBI Taxonomy" id="1547447"/>
    <lineage>
        <taxon>Bacteria</taxon>
        <taxon>Bacillati</taxon>
        <taxon>Bacillota</taxon>
        <taxon>Bacilli</taxon>
        <taxon>Lactobacillales</taxon>
        <taxon>Streptococcaceae</taxon>
        <taxon>Streptococcus</taxon>
    </lineage>
</organism>
<keyword evidence="1" id="KW-1133">Transmembrane helix</keyword>
<feature type="transmembrane region" description="Helical" evidence="1">
    <location>
        <begin position="65"/>
        <end position="82"/>
    </location>
</feature>
<comment type="caution">
    <text evidence="2">The sequence shown here is derived from an EMBL/GenBank/DDBJ whole genome shotgun (WGS) entry which is preliminary data.</text>
</comment>
<dbReference type="NCBIfam" id="TIGR02185">
    <property type="entry name" value="Trep_Strep"/>
    <property type="match status" value="1"/>
</dbReference>
<evidence type="ECO:0000313" key="2">
    <source>
        <dbReference type="EMBL" id="MBP2622781.1"/>
    </source>
</evidence>
<dbReference type="Proteomes" id="UP001519296">
    <property type="component" value="Unassembled WGS sequence"/>
</dbReference>
<proteinExistence type="predicted"/>
<feature type="transmembrane region" description="Helical" evidence="1">
    <location>
        <begin position="12"/>
        <end position="33"/>
    </location>
</feature>
<feature type="transmembrane region" description="Helical" evidence="1">
    <location>
        <begin position="39"/>
        <end position="58"/>
    </location>
</feature>
<evidence type="ECO:0008006" key="4">
    <source>
        <dbReference type="Google" id="ProtNLM"/>
    </source>
</evidence>
<dbReference type="Pfam" id="PF09605">
    <property type="entry name" value="Trep_Strep"/>
    <property type="match status" value="1"/>
</dbReference>
<reference evidence="2 3" key="1">
    <citation type="submission" date="2018-02" db="EMBL/GenBank/DDBJ databases">
        <title>Draft genome sequence of Streptococcus oricebi CCUG 70868T type strain.</title>
        <authorList>
            <person name="Mendez V."/>
            <person name="Salva-Serra F."/>
            <person name="Jaen-Luchoro D."/>
            <person name="Gonzales-Siles L."/>
            <person name="Karlsson R."/>
            <person name="Engstrom-Jakobsson H."/>
            <person name="Busquets A."/>
            <person name="Gomila M."/>
            <person name="Pineiro-Iglesias B."/>
            <person name="Bennasar-Figueras A."/>
            <person name="Seeger M."/>
            <person name="Moore E."/>
        </authorList>
    </citation>
    <scope>NUCLEOTIDE SEQUENCE [LARGE SCALE GENOMIC DNA]</scope>
    <source>
        <strain evidence="2 3">CCUG 70868</strain>
    </source>
</reference>
<dbReference type="EMBL" id="PRDG01000001">
    <property type="protein sequence ID" value="MBP2622781.1"/>
    <property type="molecule type" value="Genomic_DNA"/>
</dbReference>
<protein>
    <recommendedName>
        <fullName evidence="4">Trep_Strep domain-containing protein</fullName>
    </recommendedName>
</protein>
<sequence>MRLEMTKETSKQTALFALSYFLMMTLAALLSRFVDQSGAKIYAPALTAIFGAIPYFYFVPRIARFGAISLVGLLMGSFFLLTGHIYLALLPGLIFGLLADGLAYLGSYQKKVYNQLSMLCFSFVTTGPILLMWLARDSYIASLVARGKSSDYINHVLLPTDARTISSFLLSVLISGAIGALLGSLISKYIFLKPKKLEQDQED</sequence>
<feature type="transmembrane region" description="Helical" evidence="1">
    <location>
        <begin position="88"/>
        <end position="106"/>
    </location>
</feature>
<name>A0ABS5B2P6_9STRE</name>